<dbReference type="InterPro" id="IPR018531">
    <property type="entry name" value="DUF1993"/>
</dbReference>
<dbReference type="PANTHER" id="PTHR36922">
    <property type="entry name" value="BLL2446 PROTEIN"/>
    <property type="match status" value="1"/>
</dbReference>
<dbReference type="STRING" id="1745343.A0A2J6QP35"/>
<dbReference type="AlphaFoldDB" id="A0A2J6QP35"/>
<organism evidence="1 2">
    <name type="scientific">Hyaloscypha hepaticicola</name>
    <dbReference type="NCBI Taxonomy" id="2082293"/>
    <lineage>
        <taxon>Eukaryota</taxon>
        <taxon>Fungi</taxon>
        <taxon>Dikarya</taxon>
        <taxon>Ascomycota</taxon>
        <taxon>Pezizomycotina</taxon>
        <taxon>Leotiomycetes</taxon>
        <taxon>Helotiales</taxon>
        <taxon>Hyaloscyphaceae</taxon>
        <taxon>Hyaloscypha</taxon>
    </lineage>
</organism>
<name>A0A2J6QP35_9HELO</name>
<proteinExistence type="predicted"/>
<dbReference type="PANTHER" id="PTHR36922:SF1">
    <property type="entry name" value="DUF1993 DOMAIN-CONTAINING PROTEIN"/>
    <property type="match status" value="1"/>
</dbReference>
<dbReference type="Proteomes" id="UP000235672">
    <property type="component" value="Unassembled WGS sequence"/>
</dbReference>
<dbReference type="OrthoDB" id="3724345at2759"/>
<dbReference type="Pfam" id="PF09351">
    <property type="entry name" value="DUF1993"/>
    <property type="match status" value="1"/>
</dbReference>
<reference evidence="1 2" key="1">
    <citation type="submission" date="2016-05" db="EMBL/GenBank/DDBJ databases">
        <title>A degradative enzymes factory behind the ericoid mycorrhizal symbiosis.</title>
        <authorList>
            <consortium name="DOE Joint Genome Institute"/>
            <person name="Martino E."/>
            <person name="Morin E."/>
            <person name="Grelet G."/>
            <person name="Kuo A."/>
            <person name="Kohler A."/>
            <person name="Daghino S."/>
            <person name="Barry K."/>
            <person name="Choi C."/>
            <person name="Cichocki N."/>
            <person name="Clum A."/>
            <person name="Copeland A."/>
            <person name="Hainaut M."/>
            <person name="Haridas S."/>
            <person name="Labutti K."/>
            <person name="Lindquist E."/>
            <person name="Lipzen A."/>
            <person name="Khouja H.-R."/>
            <person name="Murat C."/>
            <person name="Ohm R."/>
            <person name="Olson A."/>
            <person name="Spatafora J."/>
            <person name="Veneault-Fourrey C."/>
            <person name="Henrissat B."/>
            <person name="Grigoriev I."/>
            <person name="Martin F."/>
            <person name="Perotto S."/>
        </authorList>
    </citation>
    <scope>NUCLEOTIDE SEQUENCE [LARGE SCALE GENOMIC DNA]</scope>
    <source>
        <strain evidence="1 2">UAMH 7357</strain>
    </source>
</reference>
<gene>
    <name evidence="1" type="ORF">NA56DRAFT_640713</name>
</gene>
<dbReference type="SUPFAM" id="SSF109854">
    <property type="entry name" value="DinB/YfiT-like putative metalloenzymes"/>
    <property type="match status" value="1"/>
</dbReference>
<dbReference type="EMBL" id="KZ613465">
    <property type="protein sequence ID" value="PMD28002.1"/>
    <property type="molecule type" value="Genomic_DNA"/>
</dbReference>
<dbReference type="InterPro" id="IPR034660">
    <property type="entry name" value="DinB/YfiT-like"/>
</dbReference>
<evidence type="ECO:0000313" key="1">
    <source>
        <dbReference type="EMBL" id="PMD28002.1"/>
    </source>
</evidence>
<protein>
    <submittedName>
        <fullName evidence="1">Uncharacterized protein</fullName>
    </submittedName>
</protein>
<dbReference type="Gene3D" id="1.20.120.450">
    <property type="entry name" value="dinb family like domain"/>
    <property type="match status" value="1"/>
</dbReference>
<accession>A0A2J6QP35</accession>
<evidence type="ECO:0000313" key="2">
    <source>
        <dbReference type="Proteomes" id="UP000235672"/>
    </source>
</evidence>
<sequence length="168" mass="19315">MSSVNIHDGFIPIYIRALQNTSHILTKGATYTKTNNIPETEVLNWRLAPDMNPLLFQVQNICNIARNLIVVVLDTPLPRNADNETSFDELQQRIASTIELLQRTTREQFEARDKADVMVRELGTRMKGIEYVQEFGVPNFYFHNSMIYALFRSHGAPIGKWDYLKGGR</sequence>
<keyword evidence="2" id="KW-1185">Reference proteome</keyword>